<organism evidence="1 2">
    <name type="scientific">Ceratopteris richardii</name>
    <name type="common">Triangle waterfern</name>
    <dbReference type="NCBI Taxonomy" id="49495"/>
    <lineage>
        <taxon>Eukaryota</taxon>
        <taxon>Viridiplantae</taxon>
        <taxon>Streptophyta</taxon>
        <taxon>Embryophyta</taxon>
        <taxon>Tracheophyta</taxon>
        <taxon>Polypodiopsida</taxon>
        <taxon>Polypodiidae</taxon>
        <taxon>Polypodiales</taxon>
        <taxon>Pteridineae</taxon>
        <taxon>Pteridaceae</taxon>
        <taxon>Parkerioideae</taxon>
        <taxon>Ceratopteris</taxon>
    </lineage>
</organism>
<sequence>MEVECRLSGGEDLSRVSYPRSKIGKFPVVFSTHGCEGDRTIMKATSKGRRGRSPQWKIGTFMASYMTLTRRIYGFKF</sequence>
<comment type="caution">
    <text evidence="1">The sequence shown here is derived from an EMBL/GenBank/DDBJ whole genome shotgun (WGS) entry which is preliminary data.</text>
</comment>
<name>A0A8T2QPP1_CERRI</name>
<protein>
    <submittedName>
        <fullName evidence="1">Uncharacterized protein</fullName>
    </submittedName>
</protein>
<evidence type="ECO:0000313" key="2">
    <source>
        <dbReference type="Proteomes" id="UP000825935"/>
    </source>
</evidence>
<gene>
    <name evidence="1" type="ORF">KP509_33G020700</name>
</gene>
<dbReference type="Proteomes" id="UP000825935">
    <property type="component" value="Chromosome 33"/>
</dbReference>
<dbReference type="EMBL" id="CM035438">
    <property type="protein sequence ID" value="KAH7285281.1"/>
    <property type="molecule type" value="Genomic_DNA"/>
</dbReference>
<dbReference type="AlphaFoldDB" id="A0A8T2QPP1"/>
<proteinExistence type="predicted"/>
<keyword evidence="2" id="KW-1185">Reference proteome</keyword>
<accession>A0A8T2QPP1</accession>
<evidence type="ECO:0000313" key="1">
    <source>
        <dbReference type="EMBL" id="KAH7285281.1"/>
    </source>
</evidence>
<reference evidence="1" key="1">
    <citation type="submission" date="2021-08" db="EMBL/GenBank/DDBJ databases">
        <title>WGS assembly of Ceratopteris richardii.</title>
        <authorList>
            <person name="Marchant D.B."/>
            <person name="Chen G."/>
            <person name="Jenkins J."/>
            <person name="Shu S."/>
            <person name="Leebens-Mack J."/>
            <person name="Grimwood J."/>
            <person name="Schmutz J."/>
            <person name="Soltis P."/>
            <person name="Soltis D."/>
            <person name="Chen Z.-H."/>
        </authorList>
    </citation>
    <scope>NUCLEOTIDE SEQUENCE</scope>
    <source>
        <strain evidence="1">Whitten #5841</strain>
        <tissue evidence="1">Leaf</tissue>
    </source>
</reference>